<accession>I1SA07</accession>
<protein>
    <submittedName>
        <fullName evidence="2">Chromosome 1, complete genome</fullName>
    </submittedName>
</protein>
<keyword evidence="4" id="KW-1185">Reference proteome</keyword>
<proteinExistence type="predicted"/>
<accession>A0A098DBI0</accession>
<gene>
    <name evidence="2" type="ORF">FGRAMPH1_01T07053</name>
</gene>
<dbReference type="HOGENOM" id="CLU_2085047_0_0_1"/>
<dbReference type="KEGG" id="fgr:FGSG_13688"/>
<organism evidence="2 4">
    <name type="scientific">Gibberella zeae (strain ATCC MYA-4620 / CBS 123657 / FGSC 9075 / NRRL 31084 / PH-1)</name>
    <name type="common">Wheat head blight fungus</name>
    <name type="synonym">Fusarium graminearum</name>
    <dbReference type="NCBI Taxonomy" id="229533"/>
    <lineage>
        <taxon>Eukaryota</taxon>
        <taxon>Fungi</taxon>
        <taxon>Dikarya</taxon>
        <taxon>Ascomycota</taxon>
        <taxon>Pezizomycotina</taxon>
        <taxon>Sordariomycetes</taxon>
        <taxon>Hypocreomycetidae</taxon>
        <taxon>Hypocreales</taxon>
        <taxon>Nectriaceae</taxon>
        <taxon>Fusarium</taxon>
    </lineage>
</organism>
<reference evidence="3 4" key="1">
    <citation type="journal article" date="2007" name="Science">
        <title>The Fusarium graminearum genome reveals a link between localized polymorphism and pathogen specialization.</title>
        <authorList>
            <person name="Cuomo C.A."/>
            <person name="Gueldener U."/>
            <person name="Xu J.-R."/>
            <person name="Trail F."/>
            <person name="Turgeon B.G."/>
            <person name="Di Pietro A."/>
            <person name="Walton J.D."/>
            <person name="Ma L.-J."/>
            <person name="Baker S.E."/>
            <person name="Rep M."/>
            <person name="Adam G."/>
            <person name="Antoniw J."/>
            <person name="Baldwin T."/>
            <person name="Calvo S.E."/>
            <person name="Chang Y.-L."/>
            <person name="DeCaprio D."/>
            <person name="Gale L.R."/>
            <person name="Gnerre S."/>
            <person name="Goswami R.S."/>
            <person name="Hammond-Kosack K."/>
            <person name="Harris L.J."/>
            <person name="Hilburn K."/>
            <person name="Kennell J.C."/>
            <person name="Kroken S."/>
            <person name="Magnuson J.K."/>
            <person name="Mannhaupt G."/>
            <person name="Mauceli E.W."/>
            <person name="Mewes H.-W."/>
            <person name="Mitterbauer R."/>
            <person name="Muehlbauer G."/>
            <person name="Muensterkoetter M."/>
            <person name="Nelson D."/>
            <person name="O'Donnell K."/>
            <person name="Ouellet T."/>
            <person name="Qi W."/>
            <person name="Quesneville H."/>
            <person name="Roncero M.I.G."/>
            <person name="Seong K.-Y."/>
            <person name="Tetko I.V."/>
            <person name="Urban M."/>
            <person name="Waalwijk C."/>
            <person name="Ward T.J."/>
            <person name="Yao J."/>
            <person name="Birren B.W."/>
            <person name="Kistler H.C."/>
        </authorList>
    </citation>
    <scope>NUCLEOTIDE SEQUENCE [LARGE SCALE GENOMIC DNA]</scope>
    <source>
        <strain evidence="4">ATCC MYA-4620 / CBS 123657 / FGSC 9075 / NRRL 31084 / PH-1</strain>
        <strain evidence="3">PH-1 / ATCC MYA-4620 / FGSC 9075 / NRRL 31084</strain>
    </source>
</reference>
<keyword evidence="1" id="KW-0472">Membrane</keyword>
<evidence type="ECO:0000313" key="3">
    <source>
        <dbReference type="EnsemblFungi" id="CEF75331"/>
    </source>
</evidence>
<feature type="transmembrane region" description="Helical" evidence="1">
    <location>
        <begin position="37"/>
        <end position="55"/>
    </location>
</feature>
<dbReference type="VEuPathDB" id="FungiDB:FGRAMPH1_01G07053"/>
<reference evidence="2 4" key="3">
    <citation type="journal article" date="2015" name="BMC Genomics">
        <title>The completed genome sequence of the pathogenic ascomycete fungus Fusarium graminearum.</title>
        <authorList>
            <person name="King R."/>
            <person name="Urban M."/>
            <person name="Hammond-Kosack M.C."/>
            <person name="Hassani-Pak K."/>
            <person name="Hammond-Kosack K.E."/>
        </authorList>
    </citation>
    <scope>NUCLEOTIDE SEQUENCE [LARGE SCALE GENOMIC DNA]</scope>
    <source>
        <strain evidence="4">ATCC MYA-4620 / CBS 123657 / FGSC 9075 / NRRL 31084 / PH-1</strain>
        <strain evidence="2">PH-1</strain>
    </source>
</reference>
<dbReference type="RefSeq" id="XP_011318928.1">
    <property type="nucleotide sequence ID" value="XM_011320626.1"/>
</dbReference>
<evidence type="ECO:0000313" key="2">
    <source>
        <dbReference type="EMBL" id="CEF75331.1"/>
    </source>
</evidence>
<sequence length="117" mass="13247">MTVTAINSSDGWTEPADLGNCPCFVLLGRIDSRYYQLCYKVVLFGCGFGFPSSLLNHVYFQAPLSNFLQVLIQWVIGNLALTWALMKRKGMGQFLDPRIILVVIHDRSGHRVCRIPR</sequence>
<feature type="transmembrane region" description="Helical" evidence="1">
    <location>
        <begin position="67"/>
        <end position="86"/>
    </location>
</feature>
<keyword evidence="1" id="KW-0812">Transmembrane</keyword>
<keyword evidence="1" id="KW-1133">Transmembrane helix</keyword>
<reference evidence="3 4" key="2">
    <citation type="journal article" date="2010" name="Nature">
        <title>Comparative genomics reveals mobile pathogenicity chromosomes in Fusarium.</title>
        <authorList>
            <person name="Ma L.J."/>
            <person name="van der Does H.C."/>
            <person name="Borkovich K.A."/>
            <person name="Coleman J.J."/>
            <person name="Daboussi M.J."/>
            <person name="Di Pietro A."/>
            <person name="Dufresne M."/>
            <person name="Freitag M."/>
            <person name="Grabherr M."/>
            <person name="Henrissat B."/>
            <person name="Houterman P.M."/>
            <person name="Kang S."/>
            <person name="Shim W.B."/>
            <person name="Woloshuk C."/>
            <person name="Xie X."/>
            <person name="Xu J.R."/>
            <person name="Antoniw J."/>
            <person name="Baker S.E."/>
            <person name="Bluhm B.H."/>
            <person name="Breakspear A."/>
            <person name="Brown D.W."/>
            <person name="Butchko R.A."/>
            <person name="Chapman S."/>
            <person name="Coulson R."/>
            <person name="Coutinho P.M."/>
            <person name="Danchin E.G."/>
            <person name="Diener A."/>
            <person name="Gale L.R."/>
            <person name="Gardiner D.M."/>
            <person name="Goff S."/>
            <person name="Hammond-Kosack K.E."/>
            <person name="Hilburn K."/>
            <person name="Hua-Van A."/>
            <person name="Jonkers W."/>
            <person name="Kazan K."/>
            <person name="Kodira C.D."/>
            <person name="Koehrsen M."/>
            <person name="Kumar L."/>
            <person name="Lee Y.H."/>
            <person name="Li L."/>
            <person name="Manners J.M."/>
            <person name="Miranda-Saavedra D."/>
            <person name="Mukherjee M."/>
            <person name="Park G."/>
            <person name="Park J."/>
            <person name="Park S.Y."/>
            <person name="Proctor R.H."/>
            <person name="Regev A."/>
            <person name="Ruiz-Roldan M.C."/>
            <person name="Sain D."/>
            <person name="Sakthikumar S."/>
            <person name="Sykes S."/>
            <person name="Schwartz D.C."/>
            <person name="Turgeon B.G."/>
            <person name="Wapinski I."/>
            <person name="Yoder O."/>
            <person name="Young S."/>
            <person name="Zeng Q."/>
            <person name="Zhou S."/>
            <person name="Galagan J."/>
            <person name="Cuomo C.A."/>
            <person name="Kistler H.C."/>
            <person name="Rep M."/>
        </authorList>
    </citation>
    <scope>GENOME REANNOTATION</scope>
    <source>
        <strain evidence="4">ATCC MYA-4620 / CBS 123657 / FGSC 9075 / NRRL 31084 / PH-1</strain>
        <strain evidence="3">PH-1 / ATCC MYA-4620 / FGSC 9075 / NRRL 31084</strain>
    </source>
</reference>
<reference evidence="3" key="4">
    <citation type="submission" date="2017-01" db="UniProtKB">
        <authorList>
            <consortium name="EnsemblFungi"/>
        </authorList>
    </citation>
    <scope>IDENTIFICATION</scope>
    <source>
        <strain evidence="3">PH-1 / ATCC MYA-4620 / FGSC 9075 / NRRL 31084</strain>
    </source>
</reference>
<name>I1SA07_GIBZE</name>
<evidence type="ECO:0000313" key="4">
    <source>
        <dbReference type="Proteomes" id="UP000070720"/>
    </source>
</evidence>
<dbReference type="InParanoid" id="I1SA07"/>
<dbReference type="EMBL" id="HG970332">
    <property type="protein sequence ID" value="CEF75331.1"/>
    <property type="molecule type" value="Genomic_DNA"/>
</dbReference>
<dbReference type="Proteomes" id="UP000070720">
    <property type="component" value="Chromosome 1"/>
</dbReference>
<dbReference type="EnsemblFungi" id="CEF75331">
    <property type="protein sequence ID" value="CEF75331"/>
    <property type="gene ID" value="FGRRES_13688"/>
</dbReference>
<dbReference type="AlphaFoldDB" id="I1SA07"/>
<evidence type="ECO:0000256" key="1">
    <source>
        <dbReference type="SAM" id="Phobius"/>
    </source>
</evidence>